<name>A0ABP8GI29_9BACT</name>
<evidence type="ECO:0008006" key="3">
    <source>
        <dbReference type="Google" id="ProtNLM"/>
    </source>
</evidence>
<keyword evidence="2" id="KW-1185">Reference proteome</keyword>
<sequence length="201" mass="22250">MPAPFLFELHLTVAPLPLAQEAAFEATCTALAGRALLIELARGAHAQQPMLSKVIAAESLGAALQEAGRLAKELGRAGFLVCRSKIEIPATEACRFKESTESFTPYFEWHGRVHSERTRELETLCIGHGAHLSRNTLRTDPLRRFVTLREHGAQAIFTARVAALETDLVQHGWAVAKQQSEYCIYDNHQPLDHGWLLPAAY</sequence>
<dbReference type="Proteomes" id="UP001501725">
    <property type="component" value="Unassembled WGS sequence"/>
</dbReference>
<comment type="caution">
    <text evidence="1">The sequence shown here is derived from an EMBL/GenBank/DDBJ whole genome shotgun (WGS) entry which is preliminary data.</text>
</comment>
<organism evidence="1 2">
    <name type="scientific">Flaviaesturariibacter amylovorans</name>
    <dbReference type="NCBI Taxonomy" id="1084520"/>
    <lineage>
        <taxon>Bacteria</taxon>
        <taxon>Pseudomonadati</taxon>
        <taxon>Bacteroidota</taxon>
        <taxon>Chitinophagia</taxon>
        <taxon>Chitinophagales</taxon>
        <taxon>Chitinophagaceae</taxon>
        <taxon>Flaviaestuariibacter</taxon>
    </lineage>
</organism>
<dbReference type="RefSeq" id="WP_345254211.1">
    <property type="nucleotide sequence ID" value="NZ_BAABGY010000005.1"/>
</dbReference>
<reference evidence="2" key="1">
    <citation type="journal article" date="2019" name="Int. J. Syst. Evol. Microbiol.">
        <title>The Global Catalogue of Microorganisms (GCM) 10K type strain sequencing project: providing services to taxonomists for standard genome sequencing and annotation.</title>
        <authorList>
            <consortium name="The Broad Institute Genomics Platform"/>
            <consortium name="The Broad Institute Genome Sequencing Center for Infectious Disease"/>
            <person name="Wu L."/>
            <person name="Ma J."/>
        </authorList>
    </citation>
    <scope>NUCLEOTIDE SEQUENCE [LARGE SCALE GENOMIC DNA]</scope>
    <source>
        <strain evidence="2">JCM 17919</strain>
    </source>
</reference>
<evidence type="ECO:0000313" key="1">
    <source>
        <dbReference type="EMBL" id="GAA4324506.1"/>
    </source>
</evidence>
<proteinExistence type="predicted"/>
<accession>A0ABP8GI29</accession>
<protein>
    <recommendedName>
        <fullName evidence="3">2'-5' RNA ligase family protein</fullName>
    </recommendedName>
</protein>
<dbReference type="EMBL" id="BAABGY010000005">
    <property type="protein sequence ID" value="GAA4324506.1"/>
    <property type="molecule type" value="Genomic_DNA"/>
</dbReference>
<evidence type="ECO:0000313" key="2">
    <source>
        <dbReference type="Proteomes" id="UP001501725"/>
    </source>
</evidence>
<gene>
    <name evidence="1" type="ORF">GCM10023184_11910</name>
</gene>